<dbReference type="PANTHER" id="PTHR42724">
    <property type="entry name" value="TETRAACYLDISACCHARIDE 4'-KINASE"/>
    <property type="match status" value="1"/>
</dbReference>
<dbReference type="AlphaFoldDB" id="A0A8G2FCU5"/>
<dbReference type="InterPro" id="IPR003758">
    <property type="entry name" value="LpxK"/>
</dbReference>
<keyword evidence="5 13" id="KW-0444">Lipid biosynthesis</keyword>
<dbReference type="EC" id="2.7.1.130" evidence="3 13"/>
<proteinExistence type="inferred from homology"/>
<dbReference type="GO" id="GO:0009245">
    <property type="term" value="P:lipid A biosynthetic process"/>
    <property type="evidence" value="ECO:0007669"/>
    <property type="project" value="UniProtKB-UniRule"/>
</dbReference>
<keyword evidence="15" id="KW-1185">Reference proteome</keyword>
<keyword evidence="8 13" id="KW-0547">Nucleotide-binding</keyword>
<evidence type="ECO:0000256" key="4">
    <source>
        <dbReference type="ARBA" id="ARBA00016436"/>
    </source>
</evidence>
<name>A0A8G2FCU5_ACIRU</name>
<evidence type="ECO:0000256" key="7">
    <source>
        <dbReference type="ARBA" id="ARBA00022679"/>
    </source>
</evidence>
<evidence type="ECO:0000256" key="3">
    <source>
        <dbReference type="ARBA" id="ARBA00012071"/>
    </source>
</evidence>
<gene>
    <name evidence="13" type="primary">lpxK</name>
    <name evidence="14" type="ORF">SAMN05421828_1069</name>
</gene>
<keyword evidence="6 13" id="KW-0441">Lipid A biosynthesis</keyword>
<evidence type="ECO:0000256" key="12">
    <source>
        <dbReference type="ARBA" id="ARBA00029757"/>
    </source>
</evidence>
<protein>
    <recommendedName>
        <fullName evidence="4 13">Tetraacyldisaccharide 4'-kinase</fullName>
        <ecNumber evidence="3 13">2.7.1.130</ecNumber>
    </recommendedName>
    <alternativeName>
        <fullName evidence="12 13">Lipid A 4'-kinase</fullName>
    </alternativeName>
</protein>
<dbReference type="NCBIfam" id="TIGR00682">
    <property type="entry name" value="lpxK"/>
    <property type="match status" value="1"/>
</dbReference>
<evidence type="ECO:0000313" key="14">
    <source>
        <dbReference type="EMBL" id="SIQ53359.1"/>
    </source>
</evidence>
<evidence type="ECO:0000256" key="5">
    <source>
        <dbReference type="ARBA" id="ARBA00022516"/>
    </source>
</evidence>
<keyword evidence="11 13" id="KW-0443">Lipid metabolism</keyword>
<organism evidence="14 15">
    <name type="scientific">Acidiphilium rubrum</name>
    <dbReference type="NCBI Taxonomy" id="526"/>
    <lineage>
        <taxon>Bacteria</taxon>
        <taxon>Pseudomonadati</taxon>
        <taxon>Pseudomonadota</taxon>
        <taxon>Alphaproteobacteria</taxon>
        <taxon>Acetobacterales</taxon>
        <taxon>Acidocellaceae</taxon>
        <taxon>Acidiphilium</taxon>
    </lineage>
</organism>
<dbReference type="Proteomes" id="UP000186308">
    <property type="component" value="Unassembled WGS sequence"/>
</dbReference>
<keyword evidence="7 13" id="KW-0808">Transferase</keyword>
<comment type="function">
    <text evidence="1 13">Transfers the gamma-phosphate of ATP to the 4'-position of a tetraacyldisaccharide 1-phosphate intermediate (termed DS-1-P) to form tetraacyldisaccharide 1,4'-bis-phosphate (lipid IVA).</text>
</comment>
<evidence type="ECO:0000256" key="2">
    <source>
        <dbReference type="ARBA" id="ARBA00004870"/>
    </source>
</evidence>
<dbReference type="GO" id="GO:0005886">
    <property type="term" value="C:plasma membrane"/>
    <property type="evidence" value="ECO:0007669"/>
    <property type="project" value="TreeGrafter"/>
</dbReference>
<evidence type="ECO:0000256" key="11">
    <source>
        <dbReference type="ARBA" id="ARBA00023098"/>
    </source>
</evidence>
<comment type="similarity">
    <text evidence="13">Belongs to the LpxK family.</text>
</comment>
<dbReference type="OrthoDB" id="9766423at2"/>
<evidence type="ECO:0000256" key="13">
    <source>
        <dbReference type="HAMAP-Rule" id="MF_00409"/>
    </source>
</evidence>
<dbReference type="RefSeq" id="WP_029312321.1">
    <property type="nucleotide sequence ID" value="NZ_FTNE01000006.1"/>
</dbReference>
<comment type="pathway">
    <text evidence="2 13">Glycolipid biosynthesis; lipid IV(A) biosynthesis; lipid IV(A) from (3R)-3-hydroxytetradecanoyl-[acyl-carrier-protein] and UDP-N-acetyl-alpha-D-glucosamine: step 6/6.</text>
</comment>
<feature type="binding site" evidence="13">
    <location>
        <begin position="50"/>
        <end position="57"/>
    </location>
    <ligand>
        <name>ATP</name>
        <dbReference type="ChEBI" id="CHEBI:30616"/>
    </ligand>
</feature>
<dbReference type="PANTHER" id="PTHR42724:SF1">
    <property type="entry name" value="TETRAACYLDISACCHARIDE 4'-KINASE, MITOCHONDRIAL-RELATED"/>
    <property type="match status" value="1"/>
</dbReference>
<keyword evidence="10 13" id="KW-0067">ATP-binding</keyword>
<sequence length="316" mass="32957">MRPPAFWQRNGILAAALAPLSRITTRITAQRVAKPGFDCGLPVLCIGNASVGGSGKTILVRHILARYRTRRARPFALTRGHGGTMPGPVEVDPAEHTAREIGDEALLLAASAPTIVARDRAAGARLALASGATIIVMDDGLQNPTLRKTTALLVIDGGAGFGNGRTLPAGPLREPAPAAAARCAAAVLIGADTHGATRLLPPSLPILQAQLIATSPIPLAGRRVVGFAGIGRPEKFFTTLRELGADLVTTIAFPDHHAYRPIDLARLQMTAAQSGALLATTEKDAVKLPAAMRARCCVITVDLAFDNPAALDQFLP</sequence>
<comment type="caution">
    <text evidence="14">The sequence shown here is derived from an EMBL/GenBank/DDBJ whole genome shotgun (WGS) entry which is preliminary data.</text>
</comment>
<evidence type="ECO:0000256" key="1">
    <source>
        <dbReference type="ARBA" id="ARBA00002274"/>
    </source>
</evidence>
<dbReference type="Pfam" id="PF02606">
    <property type="entry name" value="LpxK"/>
    <property type="match status" value="1"/>
</dbReference>
<keyword evidence="9 13" id="KW-0418">Kinase</keyword>
<evidence type="ECO:0000256" key="9">
    <source>
        <dbReference type="ARBA" id="ARBA00022777"/>
    </source>
</evidence>
<accession>A0A8G2FCU5</accession>
<dbReference type="EMBL" id="FTNE01000006">
    <property type="protein sequence ID" value="SIQ53359.1"/>
    <property type="molecule type" value="Genomic_DNA"/>
</dbReference>
<dbReference type="GO" id="GO:0009029">
    <property type="term" value="F:lipid-A 4'-kinase activity"/>
    <property type="evidence" value="ECO:0007669"/>
    <property type="project" value="UniProtKB-UniRule"/>
</dbReference>
<dbReference type="InterPro" id="IPR027417">
    <property type="entry name" value="P-loop_NTPase"/>
</dbReference>
<dbReference type="UniPathway" id="UPA00359">
    <property type="reaction ID" value="UER00482"/>
</dbReference>
<evidence type="ECO:0000256" key="10">
    <source>
        <dbReference type="ARBA" id="ARBA00022840"/>
    </source>
</evidence>
<dbReference type="GO" id="GO:0005524">
    <property type="term" value="F:ATP binding"/>
    <property type="evidence" value="ECO:0007669"/>
    <property type="project" value="UniProtKB-UniRule"/>
</dbReference>
<dbReference type="SUPFAM" id="SSF52540">
    <property type="entry name" value="P-loop containing nucleoside triphosphate hydrolases"/>
    <property type="match status" value="1"/>
</dbReference>
<reference evidence="14 15" key="1">
    <citation type="submission" date="2017-01" db="EMBL/GenBank/DDBJ databases">
        <authorList>
            <person name="Varghese N."/>
            <person name="Submissions S."/>
        </authorList>
    </citation>
    <scope>NUCLEOTIDE SEQUENCE [LARGE SCALE GENOMIC DNA]</scope>
    <source>
        <strain evidence="14 15">ATCC 35905</strain>
    </source>
</reference>
<dbReference type="GO" id="GO:0009244">
    <property type="term" value="P:lipopolysaccharide core region biosynthetic process"/>
    <property type="evidence" value="ECO:0007669"/>
    <property type="project" value="TreeGrafter"/>
</dbReference>
<evidence type="ECO:0000256" key="6">
    <source>
        <dbReference type="ARBA" id="ARBA00022556"/>
    </source>
</evidence>
<evidence type="ECO:0000256" key="8">
    <source>
        <dbReference type="ARBA" id="ARBA00022741"/>
    </source>
</evidence>
<comment type="catalytic activity">
    <reaction evidence="13">
        <text>a lipid A disaccharide + ATP = a lipid IVA + ADP + H(+)</text>
        <dbReference type="Rhea" id="RHEA:67840"/>
        <dbReference type="ChEBI" id="CHEBI:15378"/>
        <dbReference type="ChEBI" id="CHEBI:30616"/>
        <dbReference type="ChEBI" id="CHEBI:176343"/>
        <dbReference type="ChEBI" id="CHEBI:176425"/>
        <dbReference type="ChEBI" id="CHEBI:456216"/>
        <dbReference type="EC" id="2.7.1.130"/>
    </reaction>
</comment>
<dbReference type="HAMAP" id="MF_00409">
    <property type="entry name" value="LpxK"/>
    <property type="match status" value="1"/>
</dbReference>
<evidence type="ECO:0000313" key="15">
    <source>
        <dbReference type="Proteomes" id="UP000186308"/>
    </source>
</evidence>